<dbReference type="Pfam" id="PF02163">
    <property type="entry name" value="Peptidase_M50"/>
    <property type="match status" value="2"/>
</dbReference>
<accession>A0AAD5VYH1</accession>
<evidence type="ECO:0000256" key="3">
    <source>
        <dbReference type="ARBA" id="ARBA00022989"/>
    </source>
</evidence>
<dbReference type="GO" id="GO:0005737">
    <property type="term" value="C:cytoplasm"/>
    <property type="evidence" value="ECO:0007669"/>
    <property type="project" value="TreeGrafter"/>
</dbReference>
<feature type="transmembrane region" description="Helical" evidence="6">
    <location>
        <begin position="87"/>
        <end position="108"/>
    </location>
</feature>
<feature type="transmembrane region" description="Helical" evidence="6">
    <location>
        <begin position="157"/>
        <end position="178"/>
    </location>
</feature>
<dbReference type="GO" id="GO:0004222">
    <property type="term" value="F:metalloendopeptidase activity"/>
    <property type="evidence" value="ECO:0007669"/>
    <property type="project" value="InterPro"/>
</dbReference>
<dbReference type="InterPro" id="IPR008915">
    <property type="entry name" value="Peptidase_M50"/>
</dbReference>
<dbReference type="Proteomes" id="UP001213000">
    <property type="component" value="Unassembled WGS sequence"/>
</dbReference>
<dbReference type="PANTHER" id="PTHR13325">
    <property type="entry name" value="PROTEASE M50 MEMBRANE-BOUND TRANSCRIPTION FACTOR SITE 2 PROTEASE"/>
    <property type="match status" value="1"/>
</dbReference>
<evidence type="ECO:0000256" key="4">
    <source>
        <dbReference type="ARBA" id="ARBA00023136"/>
    </source>
</evidence>
<feature type="transmembrane region" description="Helical" evidence="6">
    <location>
        <begin position="6"/>
        <end position="23"/>
    </location>
</feature>
<evidence type="ECO:0000256" key="5">
    <source>
        <dbReference type="ARBA" id="ARBA00032658"/>
    </source>
</evidence>
<evidence type="ECO:0000259" key="7">
    <source>
        <dbReference type="Pfam" id="PF02163"/>
    </source>
</evidence>
<evidence type="ECO:0000313" key="8">
    <source>
        <dbReference type="EMBL" id="KAJ3573613.1"/>
    </source>
</evidence>
<dbReference type="GO" id="GO:1905897">
    <property type="term" value="P:regulation of response to endoplasmic reticulum stress"/>
    <property type="evidence" value="ECO:0007669"/>
    <property type="project" value="TreeGrafter"/>
</dbReference>
<comment type="subcellular location">
    <subcellularLocation>
        <location evidence="1">Endomembrane system</location>
        <topology evidence="1">Multi-pass membrane protein</topology>
    </subcellularLocation>
</comment>
<feature type="transmembrane region" description="Helical" evidence="6">
    <location>
        <begin position="547"/>
        <end position="568"/>
    </location>
</feature>
<dbReference type="PANTHER" id="PTHR13325:SF3">
    <property type="entry name" value="MEMBRANE-BOUND TRANSCRIPTION FACTOR SITE-2 PROTEASE"/>
    <property type="match status" value="1"/>
</dbReference>
<dbReference type="GO" id="GO:0016020">
    <property type="term" value="C:membrane"/>
    <property type="evidence" value="ECO:0007669"/>
    <property type="project" value="InterPro"/>
</dbReference>
<evidence type="ECO:0000256" key="1">
    <source>
        <dbReference type="ARBA" id="ARBA00004127"/>
    </source>
</evidence>
<gene>
    <name evidence="8" type="ORF">NP233_g2329</name>
</gene>
<dbReference type="GO" id="GO:0012505">
    <property type="term" value="C:endomembrane system"/>
    <property type="evidence" value="ECO:0007669"/>
    <property type="project" value="UniProtKB-SubCell"/>
</dbReference>
<feature type="transmembrane region" description="Helical" evidence="6">
    <location>
        <begin position="235"/>
        <end position="253"/>
    </location>
</feature>
<feature type="domain" description="Peptidase M50" evidence="7">
    <location>
        <begin position="477"/>
        <end position="516"/>
    </location>
</feature>
<feature type="transmembrane region" description="Helical" evidence="6">
    <location>
        <begin position="190"/>
        <end position="215"/>
    </location>
</feature>
<feature type="domain" description="Peptidase M50" evidence="7">
    <location>
        <begin position="171"/>
        <end position="273"/>
    </location>
</feature>
<name>A0AAD5VYH1_9AGAR</name>
<protein>
    <recommendedName>
        <fullName evidence="5">Endopeptidase S2P</fullName>
    </recommendedName>
</protein>
<proteinExistence type="predicted"/>
<dbReference type="InterPro" id="IPR001193">
    <property type="entry name" value="MBTPS2"/>
</dbReference>
<comment type="caution">
    <text evidence="8">The sequence shown here is derived from an EMBL/GenBank/DDBJ whole genome shotgun (WGS) entry which is preliminary data.</text>
</comment>
<keyword evidence="9" id="KW-1185">Reference proteome</keyword>
<dbReference type="CDD" id="cd05709">
    <property type="entry name" value="S2P-M50"/>
    <property type="match status" value="1"/>
</dbReference>
<keyword evidence="3 6" id="KW-1133">Transmembrane helix</keyword>
<dbReference type="GO" id="GO:0031293">
    <property type="term" value="P:membrane protein intracellular domain proteolysis"/>
    <property type="evidence" value="ECO:0007669"/>
    <property type="project" value="TreeGrafter"/>
</dbReference>
<dbReference type="PRINTS" id="PR01000">
    <property type="entry name" value="SREBPS2PTASE"/>
</dbReference>
<keyword evidence="4 6" id="KW-0472">Membrane</keyword>
<reference evidence="8" key="1">
    <citation type="submission" date="2022-07" db="EMBL/GenBank/DDBJ databases">
        <title>Genome Sequence of Leucocoprinus birnbaumii.</title>
        <authorList>
            <person name="Buettner E."/>
        </authorList>
    </citation>
    <scope>NUCLEOTIDE SEQUENCE</scope>
    <source>
        <strain evidence="8">VT141</strain>
    </source>
</reference>
<keyword evidence="2 6" id="KW-0812">Transmembrane</keyword>
<evidence type="ECO:0000256" key="6">
    <source>
        <dbReference type="SAM" id="Phobius"/>
    </source>
</evidence>
<evidence type="ECO:0000313" key="9">
    <source>
        <dbReference type="Proteomes" id="UP001213000"/>
    </source>
</evidence>
<dbReference type="AlphaFoldDB" id="A0AAD5VYH1"/>
<dbReference type="EMBL" id="JANIEX010000097">
    <property type="protein sequence ID" value="KAJ3573613.1"/>
    <property type="molecule type" value="Genomic_DNA"/>
</dbReference>
<sequence>MPLSSFLYSLSLFWLIIHIIHRLSTHHKQGPILPSSISVANRSQIQWNITVQFLHARIETTRWNNAHDRLLSRLKRRRGERVWLERMYDMGLGVGVVGMVVALVLLVWTTWSLMKSLAIRSVEGGAGSVGRLLRRDMDGTVRRSYEDRGMDSPITPIIPGLTVPIAHIPFILVSLFLSQIVHEMGHAISGALYGIPILSSGASLIICIPAAFVAFSTEKLDTLRPAMKAKITAAGPFHNLLFLGVWFLVGWVMRLRDGMVGGLVLSVAGYRDVSEFGRVVVGVEETSPLAGYLIPGTIVTKLNDHSMVPSEEDSDPWSSFLKSSKNDEMEFGWCVDSAELGVCINVLTYAKANEDRLESSSKECCLPDEPTLTSLSCFVANTKPIQLGCLNPVPILTSTDPKVRCYSETGCHDGSVCVRPAEKENLLRLTVLHNDQDREEVVLWTGPRNEIYDEVTVDKWLPRFSFLPLSLPSWLNIFWEYMSTVNHSLFLFNLVPISGLDGSHLLRSLFEMVKDRGSETYDLEALESGDATENHRSRPRFEALERLISGGAAVLVGLDLVLVGLGLLRT</sequence>
<organism evidence="8 9">
    <name type="scientific">Leucocoprinus birnbaumii</name>
    <dbReference type="NCBI Taxonomy" id="56174"/>
    <lineage>
        <taxon>Eukaryota</taxon>
        <taxon>Fungi</taxon>
        <taxon>Dikarya</taxon>
        <taxon>Basidiomycota</taxon>
        <taxon>Agaricomycotina</taxon>
        <taxon>Agaricomycetes</taxon>
        <taxon>Agaricomycetidae</taxon>
        <taxon>Agaricales</taxon>
        <taxon>Agaricineae</taxon>
        <taxon>Agaricaceae</taxon>
        <taxon>Leucocoprinus</taxon>
    </lineage>
</organism>
<evidence type="ECO:0000256" key="2">
    <source>
        <dbReference type="ARBA" id="ARBA00022692"/>
    </source>
</evidence>